<keyword evidence="5 8" id="KW-1133">Transmembrane helix</keyword>
<feature type="domain" description="Ancillary SecYEG translocon subunit/Cell division coordinator CpoB TPR" evidence="9">
    <location>
        <begin position="30"/>
        <end position="201"/>
    </location>
</feature>
<dbReference type="Pfam" id="PF09976">
    <property type="entry name" value="TPR_21"/>
    <property type="match status" value="1"/>
</dbReference>
<dbReference type="PANTHER" id="PTHR38035">
    <property type="entry name" value="UPF0070 PROTEIN YFGM"/>
    <property type="match status" value="1"/>
</dbReference>
<dbReference type="Proteomes" id="UP001165363">
    <property type="component" value="Unassembled WGS sequence"/>
</dbReference>
<comment type="subcellular location">
    <subcellularLocation>
        <location evidence="2">Cell membrane</location>
    </subcellularLocation>
    <subcellularLocation>
        <location evidence="1">Membrane</location>
        <topology evidence="1">Single-pass membrane protein</topology>
    </subcellularLocation>
</comment>
<evidence type="ECO:0000256" key="8">
    <source>
        <dbReference type="SAM" id="Phobius"/>
    </source>
</evidence>
<evidence type="ECO:0000256" key="5">
    <source>
        <dbReference type="ARBA" id="ARBA00022989"/>
    </source>
</evidence>
<evidence type="ECO:0000256" key="6">
    <source>
        <dbReference type="ARBA" id="ARBA00023136"/>
    </source>
</evidence>
<feature type="transmembrane region" description="Helical" evidence="8">
    <location>
        <begin position="38"/>
        <end position="56"/>
    </location>
</feature>
<evidence type="ECO:0000256" key="1">
    <source>
        <dbReference type="ARBA" id="ARBA00004167"/>
    </source>
</evidence>
<keyword evidence="11" id="KW-1185">Reference proteome</keyword>
<dbReference type="InterPro" id="IPR026039">
    <property type="entry name" value="YfgM"/>
</dbReference>
<dbReference type="InterPro" id="IPR018704">
    <property type="entry name" value="SecYEG/CpoB_TPR"/>
</dbReference>
<accession>A0ABT0RL53</accession>
<evidence type="ECO:0000256" key="4">
    <source>
        <dbReference type="ARBA" id="ARBA00022692"/>
    </source>
</evidence>
<sequence>MRTELALPTDPAESFVREVDENLRRDQAQDFLKKNGPWIVGAVLLFLAAVAGYLYWQDRQLKASEADTEKLNEVMVEIGGGQIATAEKDLPALQGSKSEGISAAARLTHAALLLDKSDRKAAMDEYRAVANDKDLAQPYRDMAMIRLTALEFDQIKPEDVISRLETLAKPGNPWFGSAGELTAMAMLKQGKKSEAGRMFAAMAADKQVPITIRSRAVQIAGTLGVDATASLPAAAR</sequence>
<proteinExistence type="predicted"/>
<organism evidence="10 11">
    <name type="scientific">Sphingomonas alba</name>
    <dbReference type="NCBI Taxonomy" id="2908208"/>
    <lineage>
        <taxon>Bacteria</taxon>
        <taxon>Pseudomonadati</taxon>
        <taxon>Pseudomonadota</taxon>
        <taxon>Alphaproteobacteria</taxon>
        <taxon>Sphingomonadales</taxon>
        <taxon>Sphingomonadaceae</taxon>
        <taxon>Sphingomonas</taxon>
    </lineage>
</organism>
<reference evidence="10" key="1">
    <citation type="submission" date="2022-05" db="EMBL/GenBank/DDBJ databases">
        <authorList>
            <person name="Jo J.-H."/>
            <person name="Im W.-T."/>
        </authorList>
    </citation>
    <scope>NUCLEOTIDE SEQUENCE</scope>
    <source>
        <strain evidence="10">SE158</strain>
    </source>
</reference>
<dbReference type="RefSeq" id="WP_249847297.1">
    <property type="nucleotide sequence ID" value="NZ_JAMGBD010000001.1"/>
</dbReference>
<evidence type="ECO:0000256" key="2">
    <source>
        <dbReference type="ARBA" id="ARBA00004236"/>
    </source>
</evidence>
<keyword evidence="4 8" id="KW-0812">Transmembrane</keyword>
<evidence type="ECO:0000256" key="3">
    <source>
        <dbReference type="ARBA" id="ARBA00022475"/>
    </source>
</evidence>
<keyword evidence="6 8" id="KW-0472">Membrane</keyword>
<evidence type="ECO:0000313" key="10">
    <source>
        <dbReference type="EMBL" id="MCL6683371.1"/>
    </source>
</evidence>
<dbReference type="PANTHER" id="PTHR38035:SF1">
    <property type="entry name" value="ANCILLARY SECYEG TRANSLOCON SUBUNIT"/>
    <property type="match status" value="1"/>
</dbReference>
<name>A0ABT0RL53_9SPHN</name>
<evidence type="ECO:0000256" key="7">
    <source>
        <dbReference type="ARBA" id="ARBA00023186"/>
    </source>
</evidence>
<dbReference type="EMBL" id="JAMGBD010000001">
    <property type="protein sequence ID" value="MCL6683371.1"/>
    <property type="molecule type" value="Genomic_DNA"/>
</dbReference>
<gene>
    <name evidence="10" type="ORF">LZ536_05565</name>
</gene>
<protein>
    <submittedName>
        <fullName evidence="10">Tetratricopeptide repeat protein</fullName>
    </submittedName>
</protein>
<comment type="caution">
    <text evidence="10">The sequence shown here is derived from an EMBL/GenBank/DDBJ whole genome shotgun (WGS) entry which is preliminary data.</text>
</comment>
<evidence type="ECO:0000313" key="11">
    <source>
        <dbReference type="Proteomes" id="UP001165363"/>
    </source>
</evidence>
<evidence type="ECO:0000259" key="9">
    <source>
        <dbReference type="Pfam" id="PF09976"/>
    </source>
</evidence>
<keyword evidence="3" id="KW-1003">Cell membrane</keyword>
<keyword evidence="7" id="KW-0143">Chaperone</keyword>